<dbReference type="Pfam" id="PF01522">
    <property type="entry name" value="Polysacc_deac_1"/>
    <property type="match status" value="1"/>
</dbReference>
<reference evidence="3" key="1">
    <citation type="submission" date="2023-06" db="EMBL/GenBank/DDBJ databases">
        <authorList>
            <person name="Zhang S."/>
        </authorList>
    </citation>
    <scope>NUCLEOTIDE SEQUENCE</scope>
    <source>
        <strain evidence="3">SG2303</strain>
    </source>
</reference>
<dbReference type="PANTHER" id="PTHR47561">
    <property type="entry name" value="POLYSACCHARIDE DEACETYLASE FAMILY PROTEIN (AFU_ORTHOLOGUE AFUA_6G05030)"/>
    <property type="match status" value="1"/>
</dbReference>
<evidence type="ECO:0000313" key="2">
    <source>
        <dbReference type="EMBL" id="MDN0076327.1"/>
    </source>
</evidence>
<proteinExistence type="predicted"/>
<dbReference type="SUPFAM" id="SSF88713">
    <property type="entry name" value="Glycoside hydrolase/deacetylase"/>
    <property type="match status" value="1"/>
</dbReference>
<gene>
    <name evidence="2" type="ORF">QU481_15720</name>
    <name evidence="3" type="ORF">QU481_21170</name>
</gene>
<dbReference type="InterPro" id="IPR011330">
    <property type="entry name" value="Glyco_hydro/deAcase_b/a-brl"/>
</dbReference>
<dbReference type="Proteomes" id="UP001168540">
    <property type="component" value="Unassembled WGS sequence"/>
</dbReference>
<keyword evidence="4" id="KW-1185">Reference proteome</keyword>
<protein>
    <submittedName>
        <fullName evidence="3">Polysaccharide deacetylase</fullName>
    </submittedName>
</protein>
<dbReference type="Gene3D" id="3.20.20.370">
    <property type="entry name" value="Glycoside hydrolase/deacetylase"/>
    <property type="match status" value="1"/>
</dbReference>
<sequence length="300" mass="34922">MLKMIENPVPWPNGARVAVCLSFDIDSDSLLQIGHASKAEHMVAAQSWLRYDRIAVRRLVDMFNYYKIRQTFFFPAWCMEHYPELVDCIQRSGHEIAYHGYLHEHPNEQSYEDEKYWLQKSIAVFEKMTGSRPRGARAPLYNYSGHSTELLIKEGFLYDASLMGDDVPYLLKCDAGELLELPSHWAMDDWPQYVHAMELDYVMPIRSPAEAMQVFMAEFESMWRHQGMLIGVWHPFASGRLARCEAVANMIEKMIDRGQVWFASMEEIAQHIQACRKNGTYQPRIEDIPQYDASFVPTHK</sequence>
<dbReference type="RefSeq" id="WP_289830981.1">
    <property type="nucleotide sequence ID" value="NZ_JAUEDK010000030.1"/>
</dbReference>
<evidence type="ECO:0000313" key="4">
    <source>
        <dbReference type="Proteomes" id="UP001168540"/>
    </source>
</evidence>
<comment type="caution">
    <text evidence="3">The sequence shown here is derived from an EMBL/GenBank/DDBJ whole genome shotgun (WGS) entry which is preliminary data.</text>
</comment>
<dbReference type="InterPro" id="IPR002509">
    <property type="entry name" value="NODB_dom"/>
</dbReference>
<evidence type="ECO:0000259" key="1">
    <source>
        <dbReference type="PROSITE" id="PS51677"/>
    </source>
</evidence>
<evidence type="ECO:0000313" key="3">
    <source>
        <dbReference type="EMBL" id="MDN0077346.1"/>
    </source>
</evidence>
<dbReference type="CDD" id="cd10938">
    <property type="entry name" value="CE4_HpPgdA_like"/>
    <property type="match status" value="1"/>
</dbReference>
<dbReference type="PROSITE" id="PS51677">
    <property type="entry name" value="NODB"/>
    <property type="match status" value="1"/>
</dbReference>
<name>A0ABT7XU81_9NEIS</name>
<dbReference type="EMBL" id="JAUEDK010000063">
    <property type="protein sequence ID" value="MDN0077346.1"/>
    <property type="molecule type" value="Genomic_DNA"/>
</dbReference>
<dbReference type="EMBL" id="JAUEDK010000030">
    <property type="protein sequence ID" value="MDN0076327.1"/>
    <property type="molecule type" value="Genomic_DNA"/>
</dbReference>
<feature type="domain" description="NodB homology" evidence="1">
    <location>
        <begin position="42"/>
        <end position="263"/>
    </location>
</feature>
<dbReference type="PANTHER" id="PTHR47561:SF1">
    <property type="entry name" value="POLYSACCHARIDE DEACETYLASE FAMILY PROTEIN (AFU_ORTHOLOGUE AFUA_6G05030)"/>
    <property type="match status" value="1"/>
</dbReference>
<organism evidence="3 4">
    <name type="scientific">Crenobacter oryzisoli</name>
    <dbReference type="NCBI Taxonomy" id="3056844"/>
    <lineage>
        <taxon>Bacteria</taxon>
        <taxon>Pseudomonadati</taxon>
        <taxon>Pseudomonadota</taxon>
        <taxon>Betaproteobacteria</taxon>
        <taxon>Neisseriales</taxon>
        <taxon>Neisseriaceae</taxon>
        <taxon>Crenobacter</taxon>
    </lineage>
</organism>
<accession>A0ABT7XU81</accession>
<dbReference type="InterPro" id="IPR037950">
    <property type="entry name" value="PgdA-like"/>
</dbReference>